<keyword evidence="4" id="KW-1185">Reference proteome</keyword>
<name>A0A834I775_RHYFE</name>
<dbReference type="Proteomes" id="UP000625711">
    <property type="component" value="Unassembled WGS sequence"/>
</dbReference>
<dbReference type="AlphaFoldDB" id="A0A834I775"/>
<feature type="coiled-coil region" evidence="1">
    <location>
        <begin position="120"/>
        <end position="154"/>
    </location>
</feature>
<dbReference type="EMBL" id="JAACXV010010946">
    <property type="protein sequence ID" value="KAF7275259.1"/>
    <property type="molecule type" value="Genomic_DNA"/>
</dbReference>
<comment type="caution">
    <text evidence="3">The sequence shown here is derived from an EMBL/GenBank/DDBJ whole genome shotgun (WGS) entry which is preliminary data.</text>
</comment>
<dbReference type="OrthoDB" id="93019at2759"/>
<evidence type="ECO:0000313" key="3">
    <source>
        <dbReference type="EMBL" id="KAF7275259.1"/>
    </source>
</evidence>
<gene>
    <name evidence="3" type="ORF">GWI33_012028</name>
</gene>
<evidence type="ECO:0000313" key="4">
    <source>
        <dbReference type="Proteomes" id="UP000625711"/>
    </source>
</evidence>
<reference evidence="3" key="1">
    <citation type="submission" date="2020-08" db="EMBL/GenBank/DDBJ databases">
        <title>Genome sequencing and assembly of the red palm weevil Rhynchophorus ferrugineus.</title>
        <authorList>
            <person name="Dias G.B."/>
            <person name="Bergman C.M."/>
            <person name="Manee M."/>
        </authorList>
    </citation>
    <scope>NUCLEOTIDE SEQUENCE</scope>
    <source>
        <strain evidence="3">AA-2017</strain>
        <tissue evidence="3">Whole larva</tissue>
    </source>
</reference>
<organism evidence="3 4">
    <name type="scientific">Rhynchophorus ferrugineus</name>
    <name type="common">Red palm weevil</name>
    <name type="synonym">Curculio ferrugineus</name>
    <dbReference type="NCBI Taxonomy" id="354439"/>
    <lineage>
        <taxon>Eukaryota</taxon>
        <taxon>Metazoa</taxon>
        <taxon>Ecdysozoa</taxon>
        <taxon>Arthropoda</taxon>
        <taxon>Hexapoda</taxon>
        <taxon>Insecta</taxon>
        <taxon>Pterygota</taxon>
        <taxon>Neoptera</taxon>
        <taxon>Endopterygota</taxon>
        <taxon>Coleoptera</taxon>
        <taxon>Polyphaga</taxon>
        <taxon>Cucujiformia</taxon>
        <taxon>Curculionidae</taxon>
        <taxon>Dryophthorinae</taxon>
        <taxon>Rhynchophorus</taxon>
    </lineage>
</organism>
<proteinExistence type="predicted"/>
<evidence type="ECO:0000256" key="2">
    <source>
        <dbReference type="SAM" id="MobiDB-lite"/>
    </source>
</evidence>
<accession>A0A834I775</accession>
<feature type="region of interest" description="Disordered" evidence="2">
    <location>
        <begin position="1"/>
        <end position="36"/>
    </location>
</feature>
<keyword evidence="1" id="KW-0175">Coiled coil</keyword>
<protein>
    <submittedName>
        <fullName evidence="3">Uncharacterized protein</fullName>
    </submittedName>
</protein>
<sequence>MLSYLVKPSTEEDINQDQKKNIKSPRNTDSGQGDCDYGKLLPLEATKCENPPEKKLHKQLTNTKTLFITLENEIADSRDDIHNLNKKIFSAEEIFPQRWKIRNNIKDACRQQMETMTLELLKWKRKTDRFDHQVKELEQRISSWQCLIDKAKELQCLEGQYLN</sequence>
<evidence type="ECO:0000256" key="1">
    <source>
        <dbReference type="SAM" id="Coils"/>
    </source>
</evidence>